<protein>
    <submittedName>
        <fullName evidence="1">11373_t:CDS:1</fullName>
    </submittedName>
</protein>
<evidence type="ECO:0000313" key="1">
    <source>
        <dbReference type="EMBL" id="CAG8742493.1"/>
    </source>
</evidence>
<feature type="non-terminal residue" evidence="1">
    <location>
        <position position="91"/>
    </location>
</feature>
<proteinExistence type="predicted"/>
<name>A0ACA9QAD0_9GLOM</name>
<accession>A0ACA9QAD0</accession>
<organism evidence="1 2">
    <name type="scientific">Dentiscutata heterogama</name>
    <dbReference type="NCBI Taxonomy" id="1316150"/>
    <lineage>
        <taxon>Eukaryota</taxon>
        <taxon>Fungi</taxon>
        <taxon>Fungi incertae sedis</taxon>
        <taxon>Mucoromycota</taxon>
        <taxon>Glomeromycotina</taxon>
        <taxon>Glomeromycetes</taxon>
        <taxon>Diversisporales</taxon>
        <taxon>Gigasporaceae</taxon>
        <taxon>Dentiscutata</taxon>
    </lineage>
</organism>
<gene>
    <name evidence="1" type="ORF">DHETER_LOCUS14133</name>
</gene>
<dbReference type="Proteomes" id="UP000789702">
    <property type="component" value="Unassembled WGS sequence"/>
</dbReference>
<evidence type="ECO:0000313" key="2">
    <source>
        <dbReference type="Proteomes" id="UP000789702"/>
    </source>
</evidence>
<reference evidence="1" key="1">
    <citation type="submission" date="2021-06" db="EMBL/GenBank/DDBJ databases">
        <authorList>
            <person name="Kallberg Y."/>
            <person name="Tangrot J."/>
            <person name="Rosling A."/>
        </authorList>
    </citation>
    <scope>NUCLEOTIDE SEQUENCE</scope>
    <source>
        <strain evidence="1">IL203A</strain>
    </source>
</reference>
<dbReference type="EMBL" id="CAJVPU010041895">
    <property type="protein sequence ID" value="CAG8742493.1"/>
    <property type="molecule type" value="Genomic_DNA"/>
</dbReference>
<sequence length="91" mass="10793">WELIKELLQVLGPFEEATRYLGGFYYATHSLMHRVVRELKNIFKSNQVNEDESYNIKDHNAFDDYEEEESQNEQSRIKLNKPVNTTGLLEK</sequence>
<feature type="non-terminal residue" evidence="1">
    <location>
        <position position="1"/>
    </location>
</feature>
<keyword evidence="2" id="KW-1185">Reference proteome</keyword>
<comment type="caution">
    <text evidence="1">The sequence shown here is derived from an EMBL/GenBank/DDBJ whole genome shotgun (WGS) entry which is preliminary data.</text>
</comment>